<evidence type="ECO:0000256" key="1">
    <source>
        <dbReference type="SAM" id="SignalP"/>
    </source>
</evidence>
<evidence type="ECO:0000313" key="2">
    <source>
        <dbReference type="EMBL" id="PSJ36165.1"/>
    </source>
</evidence>
<evidence type="ECO:0000313" key="3">
    <source>
        <dbReference type="Proteomes" id="UP000241167"/>
    </source>
</evidence>
<name>A0A2P7QE07_9SPHN</name>
<organism evidence="2 3">
    <name type="scientific">Allosphingosinicella deserti</name>
    <dbReference type="NCBI Taxonomy" id="2116704"/>
    <lineage>
        <taxon>Bacteria</taxon>
        <taxon>Pseudomonadati</taxon>
        <taxon>Pseudomonadota</taxon>
        <taxon>Alphaproteobacteria</taxon>
        <taxon>Sphingomonadales</taxon>
        <taxon>Sphingomonadaceae</taxon>
        <taxon>Allosphingosinicella</taxon>
    </lineage>
</organism>
<dbReference type="AlphaFoldDB" id="A0A2P7QE07"/>
<gene>
    <name evidence="2" type="ORF">C7I55_27525</name>
</gene>
<reference evidence="2 3" key="1">
    <citation type="submission" date="2018-03" db="EMBL/GenBank/DDBJ databases">
        <title>The draft genome of Sphingosinicella sp. GL-C-18.</title>
        <authorList>
            <person name="Liu L."/>
            <person name="Li L."/>
            <person name="Liang L."/>
            <person name="Zhang X."/>
            <person name="Wang T."/>
        </authorList>
    </citation>
    <scope>NUCLEOTIDE SEQUENCE [LARGE SCALE GENOMIC DNA]</scope>
    <source>
        <strain evidence="2 3">GL-C-18</strain>
    </source>
</reference>
<feature type="signal peptide" evidence="1">
    <location>
        <begin position="1"/>
        <end position="28"/>
    </location>
</feature>
<feature type="chain" id="PRO_5015108819" evidence="1">
    <location>
        <begin position="29"/>
        <end position="142"/>
    </location>
</feature>
<dbReference type="Proteomes" id="UP000241167">
    <property type="component" value="Unassembled WGS sequence"/>
</dbReference>
<comment type="caution">
    <text evidence="2">The sequence shown here is derived from an EMBL/GenBank/DDBJ whole genome shotgun (WGS) entry which is preliminary data.</text>
</comment>
<accession>A0A2P7QE07</accession>
<keyword evidence="3" id="KW-1185">Reference proteome</keyword>
<dbReference type="EMBL" id="PXYI01000020">
    <property type="protein sequence ID" value="PSJ36165.1"/>
    <property type="molecule type" value="Genomic_DNA"/>
</dbReference>
<sequence length="142" mass="15412">MRYRMGKRRTFFGSLIGAAIVAPMIVLASTGTTESTASKENWVEIGVAGDGTRAEVDQLSITGEPRGVALRQRFLRNFAGSTEATEIEQWVIYDCGAHVVHTVSSDERAKGGTILRADRFSPPEKARIRPGSLPALIYNAVC</sequence>
<proteinExistence type="predicted"/>
<protein>
    <submittedName>
        <fullName evidence="2">Uncharacterized protein</fullName>
    </submittedName>
</protein>
<keyword evidence="1" id="KW-0732">Signal</keyword>